<reference evidence="3" key="1">
    <citation type="journal article" date="2020" name="mSystems">
        <title>Genome- and Community-Level Interaction Insights into Carbon Utilization and Element Cycling Functions of Hydrothermarchaeota in Hydrothermal Sediment.</title>
        <authorList>
            <person name="Zhou Z."/>
            <person name="Liu Y."/>
            <person name="Xu W."/>
            <person name="Pan J."/>
            <person name="Luo Z.H."/>
            <person name="Li M."/>
        </authorList>
    </citation>
    <scope>NUCLEOTIDE SEQUENCE</scope>
    <source>
        <strain evidence="3">HyVt-347</strain>
    </source>
</reference>
<gene>
    <name evidence="3" type="ORF">ENH89_16235</name>
</gene>
<protein>
    <submittedName>
        <fullName evidence="3">Cobalamin biosynthesis protein CbiX</fullName>
    </submittedName>
</protein>
<keyword evidence="1" id="KW-0479">Metal-binding</keyword>
<dbReference type="SUPFAM" id="SSF53800">
    <property type="entry name" value="Chelatase"/>
    <property type="match status" value="2"/>
</dbReference>
<organism evidence="3 4">
    <name type="scientific">Aurantimonas coralicida</name>
    <dbReference type="NCBI Taxonomy" id="182270"/>
    <lineage>
        <taxon>Bacteria</taxon>
        <taxon>Pseudomonadati</taxon>
        <taxon>Pseudomonadota</taxon>
        <taxon>Alphaproteobacteria</taxon>
        <taxon>Hyphomicrobiales</taxon>
        <taxon>Aurantimonadaceae</taxon>
        <taxon>Aurantimonas</taxon>
    </lineage>
</organism>
<dbReference type="PANTHER" id="PTHR33542">
    <property type="entry name" value="SIROHYDROCHLORIN FERROCHELATASE, CHLOROPLASTIC"/>
    <property type="match status" value="1"/>
</dbReference>
<dbReference type="InterPro" id="IPR002762">
    <property type="entry name" value="CbiX-like"/>
</dbReference>
<name>A0A9C9NHT7_9HYPH</name>
<dbReference type="PANTHER" id="PTHR33542:SF3">
    <property type="entry name" value="SIROHYDROCHLORIN FERROCHELATASE, CHLOROPLASTIC"/>
    <property type="match status" value="1"/>
</dbReference>
<evidence type="ECO:0000256" key="1">
    <source>
        <dbReference type="ARBA" id="ARBA00022723"/>
    </source>
</evidence>
<proteinExistence type="predicted"/>
<sequence length="273" mass="28767">MSGTRSAFRMAPATESRAALIVAHGSPSAPGRPEEDLHALADRVAARLHGWTVRGATLAGRGTLKATLDTLGSQQVSIYPLFMSDGWFVSRELPRRIGELCDSAFAMLSPLGLDPALHALCLDCVRRAASERDLSLQETTILLAAHGSPSDPRPREAAEKAARFIAAAGLVRDVRVGFVDEVPYLAEAARLNGPALCLPFFAGHAGHVDVDLPRALAEAAFPGPMLDPVGMRPEIAQIVAAALSMDAVKIPVRAAVSRLATRSGALGTRISNT</sequence>
<evidence type="ECO:0000313" key="4">
    <source>
        <dbReference type="Proteomes" id="UP000885680"/>
    </source>
</evidence>
<dbReference type="Gene3D" id="3.40.50.1400">
    <property type="match status" value="2"/>
</dbReference>
<dbReference type="GO" id="GO:0016829">
    <property type="term" value="F:lyase activity"/>
    <property type="evidence" value="ECO:0007669"/>
    <property type="project" value="UniProtKB-KW"/>
</dbReference>
<dbReference type="GO" id="GO:0046872">
    <property type="term" value="F:metal ion binding"/>
    <property type="evidence" value="ECO:0007669"/>
    <property type="project" value="UniProtKB-KW"/>
</dbReference>
<dbReference type="EMBL" id="DRGN01000236">
    <property type="protein sequence ID" value="HEU01842.1"/>
    <property type="molecule type" value="Genomic_DNA"/>
</dbReference>
<keyword evidence="2" id="KW-0456">Lyase</keyword>
<comment type="caution">
    <text evidence="3">The sequence shown here is derived from an EMBL/GenBank/DDBJ whole genome shotgun (WGS) entry which is preliminary data.</text>
</comment>
<dbReference type="AlphaFoldDB" id="A0A9C9NHT7"/>
<accession>A0A9C9NHT7</accession>
<dbReference type="Proteomes" id="UP000885680">
    <property type="component" value="Unassembled WGS sequence"/>
</dbReference>
<dbReference type="Pfam" id="PF01903">
    <property type="entry name" value="CbiX"/>
    <property type="match status" value="1"/>
</dbReference>
<evidence type="ECO:0000256" key="2">
    <source>
        <dbReference type="ARBA" id="ARBA00023239"/>
    </source>
</evidence>
<evidence type="ECO:0000313" key="3">
    <source>
        <dbReference type="EMBL" id="HEU01842.1"/>
    </source>
</evidence>
<dbReference type="InterPro" id="IPR050963">
    <property type="entry name" value="Sirohydro_Cobaltochel/CbiX"/>
</dbReference>